<evidence type="ECO:0000256" key="1">
    <source>
        <dbReference type="ARBA" id="ARBA00001974"/>
    </source>
</evidence>
<proteinExistence type="inferred from homology"/>
<keyword evidence="3" id="KW-0285">Flavoprotein</keyword>
<dbReference type="SUPFAM" id="SSF54373">
    <property type="entry name" value="FAD-linked reductases, C-terminal domain"/>
    <property type="match status" value="1"/>
</dbReference>
<comment type="similarity">
    <text evidence="2">Belongs to the UDP-galactopyranose/dTDP-fucopyranose mutase family.</text>
</comment>
<dbReference type="NCBIfam" id="TIGR00031">
    <property type="entry name" value="UDP-GALP_mutase"/>
    <property type="match status" value="1"/>
</dbReference>
<protein>
    <submittedName>
        <fullName evidence="7">UDP-galactopyranose mutase</fullName>
    </submittedName>
</protein>
<dbReference type="Pfam" id="PF13450">
    <property type="entry name" value="NAD_binding_8"/>
    <property type="match status" value="1"/>
</dbReference>
<dbReference type="Gene3D" id="3.40.50.720">
    <property type="entry name" value="NAD(P)-binding Rossmann-like Domain"/>
    <property type="match status" value="3"/>
</dbReference>
<organism evidence="7 8">
    <name type="scientific">Deinococcus roseus</name>
    <dbReference type="NCBI Taxonomy" id="392414"/>
    <lineage>
        <taxon>Bacteria</taxon>
        <taxon>Thermotogati</taxon>
        <taxon>Deinococcota</taxon>
        <taxon>Deinococci</taxon>
        <taxon>Deinococcales</taxon>
        <taxon>Deinococcaceae</taxon>
        <taxon>Deinococcus</taxon>
    </lineage>
</organism>
<reference evidence="8" key="1">
    <citation type="journal article" date="2019" name="Int. J. Syst. Evol. Microbiol.">
        <title>The Global Catalogue of Microorganisms (GCM) 10K type strain sequencing project: providing services to taxonomists for standard genome sequencing and annotation.</title>
        <authorList>
            <consortium name="The Broad Institute Genomics Platform"/>
            <consortium name="The Broad Institute Genome Sequencing Center for Infectious Disease"/>
            <person name="Wu L."/>
            <person name="Ma J."/>
        </authorList>
    </citation>
    <scope>NUCLEOTIDE SEQUENCE [LARGE SCALE GENOMIC DNA]</scope>
    <source>
        <strain evidence="8">JCM 14370</strain>
    </source>
</reference>
<dbReference type="PANTHER" id="PTHR21197">
    <property type="entry name" value="UDP-GALACTOPYRANOSE MUTASE"/>
    <property type="match status" value="1"/>
</dbReference>
<evidence type="ECO:0000313" key="7">
    <source>
        <dbReference type="EMBL" id="GGJ35333.1"/>
    </source>
</evidence>
<feature type="domain" description="UDP-galactopyranose mutase C-terminal" evidence="6">
    <location>
        <begin position="152"/>
        <end position="353"/>
    </location>
</feature>
<keyword evidence="5" id="KW-0413">Isomerase</keyword>
<evidence type="ECO:0000256" key="3">
    <source>
        <dbReference type="ARBA" id="ARBA00022630"/>
    </source>
</evidence>
<evidence type="ECO:0000313" key="8">
    <source>
        <dbReference type="Proteomes" id="UP000632222"/>
    </source>
</evidence>
<evidence type="ECO:0000256" key="2">
    <source>
        <dbReference type="ARBA" id="ARBA00009321"/>
    </source>
</evidence>
<dbReference type="InterPro" id="IPR004379">
    <property type="entry name" value="UDP-GALP_mutase"/>
</dbReference>
<dbReference type="Proteomes" id="UP000632222">
    <property type="component" value="Unassembled WGS sequence"/>
</dbReference>
<evidence type="ECO:0000256" key="4">
    <source>
        <dbReference type="ARBA" id="ARBA00022827"/>
    </source>
</evidence>
<evidence type="ECO:0000259" key="6">
    <source>
        <dbReference type="Pfam" id="PF03275"/>
    </source>
</evidence>
<keyword evidence="8" id="KW-1185">Reference proteome</keyword>
<dbReference type="SUPFAM" id="SSF51971">
    <property type="entry name" value="Nucleotide-binding domain"/>
    <property type="match status" value="1"/>
</dbReference>
<dbReference type="PANTHER" id="PTHR21197:SF0">
    <property type="entry name" value="UDP-GALACTOPYRANOSE MUTASE"/>
    <property type="match status" value="1"/>
</dbReference>
<comment type="cofactor">
    <cofactor evidence="1">
        <name>FAD</name>
        <dbReference type="ChEBI" id="CHEBI:57692"/>
    </cofactor>
</comment>
<dbReference type="EMBL" id="BMOD01000006">
    <property type="protein sequence ID" value="GGJ35333.1"/>
    <property type="molecule type" value="Genomic_DNA"/>
</dbReference>
<evidence type="ECO:0000256" key="5">
    <source>
        <dbReference type="ARBA" id="ARBA00023235"/>
    </source>
</evidence>
<dbReference type="Pfam" id="PF03275">
    <property type="entry name" value="GLF"/>
    <property type="match status" value="1"/>
</dbReference>
<gene>
    <name evidence="7" type="ORF">GCM10008938_21740</name>
</gene>
<dbReference type="RefSeq" id="WP_189002703.1">
    <property type="nucleotide sequence ID" value="NZ_BMOD01000006.1"/>
</dbReference>
<dbReference type="InterPro" id="IPR015899">
    <property type="entry name" value="UDP-GalPyranose_mutase_C"/>
</dbReference>
<accession>A0ABQ2CZ74</accession>
<sequence>MKVDWLIVGAGFTGSTLAERLATQMNKKILVVDKRDHIGGNAYDEHNTDGILTHLYGPHIFHTNSEKIWHYLSQFTSWRSYHHHVLAVVDGKEIPLPFNLNSLQEVFPAGLANVLENALISEFGYGKKVPILELQKSSNEHLRFLADFVYNKVFLNYTRKQWGLRPEELDASVTGRVPIYISRDDRYFQDKYQGLPEFGYTRMFKNMLSHKNIKTMLNTDYKEIIDEVQFEGMVYTGPIDAFFDHRFGNLPYRSLEFKTISENKPRIQKAGTVNYPNDYDYTRITEQTILTGQESGKTTLIVEYPQAYVPQVNEPYYPIPREENRILLEQYLEEARKLKEKVIFAGRLADYKYYNMDQACGRALSIFDEILKEEKNGSH</sequence>
<keyword evidence="4" id="KW-0274">FAD</keyword>
<comment type="caution">
    <text evidence="7">The sequence shown here is derived from an EMBL/GenBank/DDBJ whole genome shotgun (WGS) entry which is preliminary data.</text>
</comment>
<name>A0ABQ2CZ74_9DEIO</name>